<keyword evidence="4" id="KW-1185">Reference proteome</keyword>
<accession>A0A9P9GJL5</accession>
<evidence type="ECO:0000256" key="1">
    <source>
        <dbReference type="ARBA" id="ARBA00023002"/>
    </source>
</evidence>
<dbReference type="GeneID" id="70227257"/>
<dbReference type="EMBL" id="JAGMUX010000014">
    <property type="protein sequence ID" value="KAH7240331.1"/>
    <property type="molecule type" value="Genomic_DNA"/>
</dbReference>
<comment type="caution">
    <text evidence="3">The sequence shown here is derived from an EMBL/GenBank/DDBJ whole genome shotgun (WGS) entry which is preliminary data.</text>
</comment>
<dbReference type="InterPro" id="IPR050411">
    <property type="entry name" value="AlphaKG_dependent_hydroxylases"/>
</dbReference>
<evidence type="ECO:0000259" key="2">
    <source>
        <dbReference type="Pfam" id="PF02668"/>
    </source>
</evidence>
<dbReference type="Pfam" id="PF02668">
    <property type="entry name" value="TauD"/>
    <property type="match status" value="1"/>
</dbReference>
<dbReference type="InterPro" id="IPR042098">
    <property type="entry name" value="TauD-like_sf"/>
</dbReference>
<keyword evidence="1" id="KW-0560">Oxidoreductase</keyword>
<organism evidence="3 4">
    <name type="scientific">Fusarium redolens</name>
    <dbReference type="NCBI Taxonomy" id="48865"/>
    <lineage>
        <taxon>Eukaryota</taxon>
        <taxon>Fungi</taxon>
        <taxon>Dikarya</taxon>
        <taxon>Ascomycota</taxon>
        <taxon>Pezizomycotina</taxon>
        <taxon>Sordariomycetes</taxon>
        <taxon>Hypocreomycetidae</taxon>
        <taxon>Hypocreales</taxon>
        <taxon>Nectriaceae</taxon>
        <taxon>Fusarium</taxon>
        <taxon>Fusarium redolens species complex</taxon>
    </lineage>
</organism>
<dbReference type="RefSeq" id="XP_046046125.1">
    <property type="nucleotide sequence ID" value="XM_046197303.1"/>
</dbReference>
<evidence type="ECO:0000313" key="4">
    <source>
        <dbReference type="Proteomes" id="UP000720189"/>
    </source>
</evidence>
<dbReference type="InterPro" id="IPR003819">
    <property type="entry name" value="TauD/TfdA-like"/>
</dbReference>
<dbReference type="Proteomes" id="UP000720189">
    <property type="component" value="Unassembled WGS sequence"/>
</dbReference>
<dbReference type="PANTHER" id="PTHR10696">
    <property type="entry name" value="GAMMA-BUTYROBETAINE HYDROXYLASE-RELATED"/>
    <property type="match status" value="1"/>
</dbReference>
<dbReference type="SUPFAM" id="SSF51197">
    <property type="entry name" value="Clavaminate synthase-like"/>
    <property type="match status" value="1"/>
</dbReference>
<name>A0A9P9GJL5_FUSRE</name>
<dbReference type="AlphaFoldDB" id="A0A9P9GJL5"/>
<sequence length="349" mass="39901">MDSCYGTGAFPQSINLAGAWYGNQFSDESEYVYHLTSQEVEEIESAFLHFKALGLNGDLICRQNFPLPTVGENLDRIRLDVHEGKGFGLVRGLNPLDYSTEDFTMMYLGIQSYIANHRGQQDEKGNMLVHIVADKSSKLSSQHHRHSPSEIMFHNEESGDIVSWLTRSSAASGGGCIIASGYAVYNILNQHHPASIRQLSQPKWVFAKPIFFYHSNRIMLNFGRVPLIGNAVHPRPLHLPRISIKQFKALEDIERVARKFRLEIKTKPGDIHFINNLFILHKHDSFKDGDGVGEKRHLVRMRLRDDELGWDLPESLRKEWSEAFDADSDKLWHIDPMPEGFFLLRSYPN</sequence>
<protein>
    <recommendedName>
        <fullName evidence="2">TauD/TfdA-like domain-containing protein</fullName>
    </recommendedName>
</protein>
<dbReference type="PANTHER" id="PTHR10696:SF49">
    <property type="entry name" value="TAUD_TFDA-LIKE DOMAIN-CONTAINING PROTEIN"/>
    <property type="match status" value="1"/>
</dbReference>
<dbReference type="OrthoDB" id="5224680at2759"/>
<gene>
    <name evidence="3" type="ORF">BKA55DRAFT_650436</name>
</gene>
<dbReference type="Gene3D" id="3.60.130.10">
    <property type="entry name" value="Clavaminate synthase-like"/>
    <property type="match status" value="1"/>
</dbReference>
<dbReference type="GO" id="GO:0016491">
    <property type="term" value="F:oxidoreductase activity"/>
    <property type="evidence" value="ECO:0007669"/>
    <property type="project" value="UniProtKB-KW"/>
</dbReference>
<feature type="domain" description="TauD/TfdA-like" evidence="2">
    <location>
        <begin position="60"/>
        <end position="301"/>
    </location>
</feature>
<proteinExistence type="predicted"/>
<reference evidence="3" key="1">
    <citation type="journal article" date="2021" name="Nat. Commun.">
        <title>Genetic determinants of endophytism in the Arabidopsis root mycobiome.</title>
        <authorList>
            <person name="Mesny F."/>
            <person name="Miyauchi S."/>
            <person name="Thiergart T."/>
            <person name="Pickel B."/>
            <person name="Atanasova L."/>
            <person name="Karlsson M."/>
            <person name="Huettel B."/>
            <person name="Barry K.W."/>
            <person name="Haridas S."/>
            <person name="Chen C."/>
            <person name="Bauer D."/>
            <person name="Andreopoulos W."/>
            <person name="Pangilinan J."/>
            <person name="LaButti K."/>
            <person name="Riley R."/>
            <person name="Lipzen A."/>
            <person name="Clum A."/>
            <person name="Drula E."/>
            <person name="Henrissat B."/>
            <person name="Kohler A."/>
            <person name="Grigoriev I.V."/>
            <person name="Martin F.M."/>
            <person name="Hacquard S."/>
        </authorList>
    </citation>
    <scope>NUCLEOTIDE SEQUENCE</scope>
    <source>
        <strain evidence="3">MPI-CAGE-AT-0023</strain>
    </source>
</reference>
<evidence type="ECO:0000313" key="3">
    <source>
        <dbReference type="EMBL" id="KAH7240331.1"/>
    </source>
</evidence>